<dbReference type="GO" id="GO:0009229">
    <property type="term" value="P:thiamine diphosphate biosynthetic process"/>
    <property type="evidence" value="ECO:0007669"/>
    <property type="project" value="UniProtKB-UniRule"/>
</dbReference>
<feature type="domain" description="PurM-like N-terminal" evidence="3">
    <location>
        <begin position="31"/>
        <end position="141"/>
    </location>
</feature>
<comment type="similarity">
    <text evidence="2">Belongs to the thiamine-monophosphate kinase family.</text>
</comment>
<feature type="binding site" evidence="2">
    <location>
        <position position="262"/>
    </location>
    <ligand>
        <name>substrate</name>
    </ligand>
</feature>
<dbReference type="CDD" id="cd02194">
    <property type="entry name" value="ThiL"/>
    <property type="match status" value="1"/>
</dbReference>
<dbReference type="PANTHER" id="PTHR30270:SF0">
    <property type="entry name" value="THIAMINE-MONOPHOSPHATE KINASE"/>
    <property type="match status" value="1"/>
</dbReference>
<evidence type="ECO:0000313" key="6">
    <source>
        <dbReference type="Proteomes" id="UP000282818"/>
    </source>
</evidence>
<name>A0A437Q5Y7_9GAMM</name>
<keyword evidence="2" id="KW-0460">Magnesium</keyword>
<evidence type="ECO:0000259" key="3">
    <source>
        <dbReference type="Pfam" id="PF00586"/>
    </source>
</evidence>
<keyword evidence="1 2" id="KW-0784">Thiamine biosynthesis</keyword>
<dbReference type="InterPro" id="IPR010918">
    <property type="entry name" value="PurM-like_C_dom"/>
</dbReference>
<feature type="binding site" evidence="2">
    <location>
        <position position="214"/>
    </location>
    <ligand>
        <name>Mg(2+)</name>
        <dbReference type="ChEBI" id="CHEBI:18420"/>
        <label>5</label>
    </ligand>
</feature>
<evidence type="ECO:0000313" key="5">
    <source>
        <dbReference type="EMBL" id="RVU29930.1"/>
    </source>
</evidence>
<dbReference type="PANTHER" id="PTHR30270">
    <property type="entry name" value="THIAMINE-MONOPHOSPHATE KINASE"/>
    <property type="match status" value="1"/>
</dbReference>
<protein>
    <recommendedName>
        <fullName evidence="2">Thiamine-monophosphate kinase</fullName>
        <shortName evidence="2">TMP kinase</shortName>
        <shortName evidence="2">Thiamine-phosphate kinase</shortName>
        <ecNumber evidence="2">2.7.4.16</ecNumber>
    </recommendedName>
</protein>
<feature type="binding site" evidence="2">
    <location>
        <position position="57"/>
    </location>
    <ligand>
        <name>substrate</name>
    </ligand>
</feature>
<feature type="binding site" evidence="2">
    <location>
        <position position="33"/>
    </location>
    <ligand>
        <name>Mg(2+)</name>
        <dbReference type="ChEBI" id="CHEBI:18420"/>
        <label>4</label>
    </ligand>
</feature>
<keyword evidence="2" id="KW-0547">Nucleotide-binding</keyword>
<keyword evidence="2 5" id="KW-0418">Kinase</keyword>
<feature type="binding site" evidence="2">
    <location>
        <position position="78"/>
    </location>
    <ligand>
        <name>Mg(2+)</name>
        <dbReference type="ChEBI" id="CHEBI:18420"/>
        <label>4</label>
    </ligand>
</feature>
<feature type="binding site" evidence="2">
    <location>
        <position position="125"/>
    </location>
    <ligand>
        <name>Mg(2+)</name>
        <dbReference type="ChEBI" id="CHEBI:18420"/>
        <label>1</label>
    </ligand>
</feature>
<dbReference type="GO" id="GO:0009228">
    <property type="term" value="P:thiamine biosynthetic process"/>
    <property type="evidence" value="ECO:0007669"/>
    <property type="project" value="UniProtKB-KW"/>
</dbReference>
<proteinExistence type="inferred from homology"/>
<dbReference type="Proteomes" id="UP000282818">
    <property type="component" value="Unassembled WGS sequence"/>
</dbReference>
<feature type="binding site" evidence="2">
    <location>
        <position position="211"/>
    </location>
    <ligand>
        <name>Mg(2+)</name>
        <dbReference type="ChEBI" id="CHEBI:18420"/>
        <label>3</label>
    </ligand>
</feature>
<feature type="binding site" evidence="2">
    <location>
        <position position="213"/>
    </location>
    <ligand>
        <name>ATP</name>
        <dbReference type="ChEBI" id="CHEBI:30616"/>
    </ligand>
</feature>
<dbReference type="InterPro" id="IPR036676">
    <property type="entry name" value="PurM-like_C_sf"/>
</dbReference>
<keyword evidence="2" id="KW-0067">ATP-binding</keyword>
<keyword evidence="2 5" id="KW-0808">Transferase</keyword>
<comment type="caution">
    <text evidence="2">Lacks conserved residue(s) required for the propagation of feature annotation.</text>
</comment>
<dbReference type="SUPFAM" id="SSF56042">
    <property type="entry name" value="PurM C-terminal domain-like"/>
    <property type="match status" value="1"/>
</dbReference>
<feature type="binding site" evidence="2">
    <location>
        <position position="50"/>
    </location>
    <ligand>
        <name>Mg(2+)</name>
        <dbReference type="ChEBI" id="CHEBI:18420"/>
        <label>1</label>
    </ligand>
</feature>
<comment type="pathway">
    <text evidence="2">Cofactor biosynthesis; thiamine diphosphate biosynthesis; thiamine diphosphate from thiamine phosphate: step 1/1.</text>
</comment>
<comment type="function">
    <text evidence="2">Catalyzes the ATP-dependent phosphorylation of thiamine-monophosphate (TMP) to form thiamine-pyrophosphate (TPP), the active form of vitamin B1.</text>
</comment>
<dbReference type="GO" id="GO:0005524">
    <property type="term" value="F:ATP binding"/>
    <property type="evidence" value="ECO:0007669"/>
    <property type="project" value="UniProtKB-UniRule"/>
</dbReference>
<dbReference type="AlphaFoldDB" id="A0A437Q5Y7"/>
<dbReference type="EC" id="2.7.4.16" evidence="2"/>
<feature type="binding site" evidence="2">
    <location>
        <begin position="124"/>
        <end position="125"/>
    </location>
    <ligand>
        <name>ATP</name>
        <dbReference type="ChEBI" id="CHEBI:30616"/>
    </ligand>
</feature>
<comment type="caution">
    <text evidence="5">The sequence shown here is derived from an EMBL/GenBank/DDBJ whole genome shotgun (WGS) entry which is preliminary data.</text>
</comment>
<dbReference type="InterPro" id="IPR036921">
    <property type="entry name" value="PurM-like_N_sf"/>
</dbReference>
<feature type="binding site" evidence="2">
    <location>
        <position position="50"/>
    </location>
    <ligand>
        <name>Mg(2+)</name>
        <dbReference type="ChEBI" id="CHEBI:18420"/>
        <label>2</label>
    </ligand>
</feature>
<dbReference type="EMBL" id="SACQ01000006">
    <property type="protein sequence ID" value="RVU29930.1"/>
    <property type="molecule type" value="Genomic_DNA"/>
</dbReference>
<evidence type="ECO:0000256" key="1">
    <source>
        <dbReference type="ARBA" id="ARBA00022977"/>
    </source>
</evidence>
<feature type="binding site" evidence="2">
    <location>
        <position position="149"/>
    </location>
    <ligand>
        <name>ATP</name>
        <dbReference type="ChEBI" id="CHEBI:30616"/>
    </ligand>
</feature>
<dbReference type="Gene3D" id="3.90.650.10">
    <property type="entry name" value="PurM-like C-terminal domain"/>
    <property type="match status" value="1"/>
</dbReference>
<keyword evidence="2" id="KW-0479">Metal-binding</keyword>
<comment type="miscellaneous">
    <text evidence="2">Reaction mechanism of ThiL seems to utilize a direct, inline transfer of the gamma-phosphate of ATP to TMP rather than a phosphorylated enzyme intermediate.</text>
</comment>
<gene>
    <name evidence="2 5" type="primary">thiL</name>
    <name evidence="5" type="ORF">EOE65_12750</name>
</gene>
<dbReference type="GO" id="GO:0009030">
    <property type="term" value="F:thiamine-phosphate kinase activity"/>
    <property type="evidence" value="ECO:0007669"/>
    <property type="project" value="UniProtKB-UniRule"/>
</dbReference>
<feature type="binding site" evidence="2">
    <location>
        <position position="317"/>
    </location>
    <ligand>
        <name>substrate</name>
    </ligand>
</feature>
<feature type="binding site" evidence="2">
    <location>
        <position position="48"/>
    </location>
    <ligand>
        <name>Mg(2+)</name>
        <dbReference type="ChEBI" id="CHEBI:18420"/>
        <label>4</label>
    </ligand>
</feature>
<keyword evidence="6" id="KW-1185">Reference proteome</keyword>
<dbReference type="HAMAP" id="MF_02128">
    <property type="entry name" value="TMP_kinase"/>
    <property type="match status" value="1"/>
</dbReference>
<evidence type="ECO:0000259" key="4">
    <source>
        <dbReference type="Pfam" id="PF02769"/>
    </source>
</evidence>
<dbReference type="InterPro" id="IPR006283">
    <property type="entry name" value="ThiL-like"/>
</dbReference>
<dbReference type="NCBIfam" id="TIGR01379">
    <property type="entry name" value="thiL"/>
    <property type="match status" value="1"/>
</dbReference>
<comment type="catalytic activity">
    <reaction evidence="2">
        <text>thiamine phosphate + ATP = thiamine diphosphate + ADP</text>
        <dbReference type="Rhea" id="RHEA:15913"/>
        <dbReference type="ChEBI" id="CHEBI:30616"/>
        <dbReference type="ChEBI" id="CHEBI:37575"/>
        <dbReference type="ChEBI" id="CHEBI:58937"/>
        <dbReference type="ChEBI" id="CHEBI:456216"/>
        <dbReference type="EC" id="2.7.4.16"/>
    </reaction>
</comment>
<feature type="domain" description="PurM-like C-terminal" evidence="4">
    <location>
        <begin position="153"/>
        <end position="304"/>
    </location>
</feature>
<dbReference type="InterPro" id="IPR016188">
    <property type="entry name" value="PurM-like_N"/>
</dbReference>
<feature type="binding site" evidence="2">
    <location>
        <position position="33"/>
    </location>
    <ligand>
        <name>Mg(2+)</name>
        <dbReference type="ChEBI" id="CHEBI:18420"/>
        <label>3</label>
    </ligand>
</feature>
<dbReference type="Pfam" id="PF02769">
    <property type="entry name" value="AIRS_C"/>
    <property type="match status" value="1"/>
</dbReference>
<dbReference type="PIRSF" id="PIRSF005303">
    <property type="entry name" value="Thiam_monoph_kin"/>
    <property type="match status" value="1"/>
</dbReference>
<feature type="binding site" evidence="2">
    <location>
        <position position="78"/>
    </location>
    <ligand>
        <name>Mg(2+)</name>
        <dbReference type="ChEBI" id="CHEBI:18420"/>
        <label>3</label>
    </ligand>
</feature>
<accession>A0A437Q5Y7</accession>
<dbReference type="SUPFAM" id="SSF55326">
    <property type="entry name" value="PurM N-terminal domain-like"/>
    <property type="match status" value="1"/>
</dbReference>
<dbReference type="Gene3D" id="3.30.1330.10">
    <property type="entry name" value="PurM-like, N-terminal domain"/>
    <property type="match status" value="1"/>
</dbReference>
<organism evidence="5 6">
    <name type="scientific">Neptunomonas marina</name>
    <dbReference type="NCBI Taxonomy" id="1815562"/>
    <lineage>
        <taxon>Bacteria</taxon>
        <taxon>Pseudomonadati</taxon>
        <taxon>Pseudomonadota</taxon>
        <taxon>Gammaproteobacteria</taxon>
        <taxon>Oceanospirillales</taxon>
        <taxon>Oceanospirillaceae</taxon>
        <taxon>Neptunomonas</taxon>
    </lineage>
</organism>
<dbReference type="GO" id="GO:0000287">
    <property type="term" value="F:magnesium ion binding"/>
    <property type="evidence" value="ECO:0007669"/>
    <property type="project" value="UniProtKB-UniRule"/>
</dbReference>
<dbReference type="Pfam" id="PF00586">
    <property type="entry name" value="AIRS"/>
    <property type="match status" value="1"/>
</dbReference>
<evidence type="ECO:0000256" key="2">
    <source>
        <dbReference type="HAMAP-Rule" id="MF_02128"/>
    </source>
</evidence>
<dbReference type="UniPathway" id="UPA00060">
    <property type="reaction ID" value="UER00142"/>
</dbReference>
<dbReference type="RefSeq" id="WP_127694715.1">
    <property type="nucleotide sequence ID" value="NZ_SACQ01000006.1"/>
</dbReference>
<sequence>MDEFALINRFFTSLGRHSHGSQADTVIQGIGDDCAVLSVPSGQSLVVSIDTLVEGTHFVAGTDPAQLAWRLLGASVSDLAAMGAEPAWVTLALTLPAADESWLKPFSAALGEGLAYYGINLVGGDTTRGPLSLSAQVHGFVPHGAALLRSGARAGDLVCVSGTLGDSRGGLECILNADIAANDYLLDRFYRPTARVSLGQHMRRYATAAADISDGLLADLQHILTASGVGATVNPDLLPISTQLAAHFDNETAKRWALSGGEDFELCLTVAPECWQVLCEKAPSLAAQLTVIGVVDTEPGLRLQTAEGTVSAAAAGFNHFASETRNS</sequence>
<feature type="binding site" evidence="2">
    <location>
        <position position="78"/>
    </location>
    <ligand>
        <name>Mg(2+)</name>
        <dbReference type="ChEBI" id="CHEBI:18420"/>
        <label>2</label>
    </ligand>
</feature>
<reference evidence="5 6" key="1">
    <citation type="submission" date="2019-01" db="EMBL/GenBank/DDBJ databases">
        <authorList>
            <person name="Chen W.-M."/>
        </authorList>
    </citation>
    <scope>NUCLEOTIDE SEQUENCE [LARGE SCALE GENOMIC DNA]</scope>
    <source>
        <strain evidence="5 6">HPM-16</strain>
    </source>
</reference>